<reference evidence="15" key="1">
    <citation type="journal article" date="2019" name="Int. J. Syst. Evol. Microbiol.">
        <title>The Global Catalogue of Microorganisms (GCM) 10K type strain sequencing project: providing services to taxonomists for standard genome sequencing and annotation.</title>
        <authorList>
            <consortium name="The Broad Institute Genomics Platform"/>
            <consortium name="The Broad Institute Genome Sequencing Center for Infectious Disease"/>
            <person name="Wu L."/>
            <person name="Ma J."/>
        </authorList>
    </citation>
    <scope>NUCLEOTIDE SEQUENCE [LARGE SCALE GENOMIC DNA]</scope>
    <source>
        <strain evidence="15">JCM 13006</strain>
    </source>
</reference>
<dbReference type="RefSeq" id="WP_345697951.1">
    <property type="nucleotide sequence ID" value="NZ_BAABIS010000001.1"/>
</dbReference>
<evidence type="ECO:0008006" key="16">
    <source>
        <dbReference type="Google" id="ProtNLM"/>
    </source>
</evidence>
<name>A0ABP9DQ57_9ACTN</name>
<evidence type="ECO:0000256" key="2">
    <source>
        <dbReference type="ARBA" id="ARBA00006920"/>
    </source>
</evidence>
<proteinExistence type="inferred from homology"/>
<comment type="catalytic activity">
    <reaction evidence="12">
        <text>K(+)(in) = K(+)(out)</text>
        <dbReference type="Rhea" id="RHEA:29463"/>
        <dbReference type="ChEBI" id="CHEBI:29103"/>
    </reaction>
</comment>
<keyword evidence="15" id="KW-1185">Reference proteome</keyword>
<feature type="transmembrane region" description="Helical" evidence="13">
    <location>
        <begin position="68"/>
        <end position="89"/>
    </location>
</feature>
<dbReference type="EMBL" id="BAABIS010000001">
    <property type="protein sequence ID" value="GAA4856088.1"/>
    <property type="molecule type" value="Genomic_DNA"/>
</dbReference>
<dbReference type="PANTHER" id="PTHR31462">
    <property type="entry name" value="ENDOSOMAL/LYSOSOMAL POTASSIUM CHANNEL TMEM175"/>
    <property type="match status" value="1"/>
</dbReference>
<keyword evidence="8 13" id="KW-1133">Transmembrane helix</keyword>
<evidence type="ECO:0000256" key="7">
    <source>
        <dbReference type="ARBA" id="ARBA00022958"/>
    </source>
</evidence>
<sequence length="232" mass="25549">MVTATEPMVEEAEDALGNVEMSPQRLEAFSDGVFAIAITLLILEVHAPGPEAMRAGLGDALLHLWPSYAAYSVTFLLIGMIWLNHHLVFHYITKVDRPLMILNLMMLLSVAFLPFPTAVLADAVTVGHGEKVAAALYGIVLILGGVFFNAIWIYASRDHQHLGGHITPEQARRIRVRFGIGPFLYLTAVLISIFNATVSICFYVVLLISYFIDVSPKSSRPQATSPEPPKEY</sequence>
<dbReference type="Pfam" id="PF06736">
    <property type="entry name" value="TMEM175"/>
    <property type="match status" value="1"/>
</dbReference>
<evidence type="ECO:0000256" key="13">
    <source>
        <dbReference type="SAM" id="Phobius"/>
    </source>
</evidence>
<evidence type="ECO:0000256" key="5">
    <source>
        <dbReference type="ARBA" id="ARBA00022692"/>
    </source>
</evidence>
<keyword evidence="5 13" id="KW-0812">Transmembrane</keyword>
<keyword evidence="10 13" id="KW-0472">Membrane</keyword>
<evidence type="ECO:0000313" key="15">
    <source>
        <dbReference type="Proteomes" id="UP001501752"/>
    </source>
</evidence>
<evidence type="ECO:0000256" key="4">
    <source>
        <dbReference type="ARBA" id="ARBA00022538"/>
    </source>
</evidence>
<protein>
    <recommendedName>
        <fullName evidence="16">DUF1211 domain-containing protein</fullName>
    </recommendedName>
</protein>
<accession>A0ABP9DQ57</accession>
<keyword evidence="9" id="KW-0406">Ion transport</keyword>
<gene>
    <name evidence="14" type="ORF">GCM10023235_37030</name>
</gene>
<keyword evidence="4" id="KW-0633">Potassium transport</keyword>
<dbReference type="Proteomes" id="UP001501752">
    <property type="component" value="Unassembled WGS sequence"/>
</dbReference>
<evidence type="ECO:0000256" key="9">
    <source>
        <dbReference type="ARBA" id="ARBA00023065"/>
    </source>
</evidence>
<evidence type="ECO:0000256" key="11">
    <source>
        <dbReference type="ARBA" id="ARBA00023303"/>
    </source>
</evidence>
<evidence type="ECO:0000256" key="3">
    <source>
        <dbReference type="ARBA" id="ARBA00022448"/>
    </source>
</evidence>
<evidence type="ECO:0000313" key="14">
    <source>
        <dbReference type="EMBL" id="GAA4856088.1"/>
    </source>
</evidence>
<comment type="similarity">
    <text evidence="2">Belongs to the TMEM175 family.</text>
</comment>
<evidence type="ECO:0000256" key="1">
    <source>
        <dbReference type="ARBA" id="ARBA00004141"/>
    </source>
</evidence>
<keyword evidence="7" id="KW-0630">Potassium</keyword>
<organism evidence="14 15">
    <name type="scientific">Kitasatospora terrestris</name>
    <dbReference type="NCBI Taxonomy" id="258051"/>
    <lineage>
        <taxon>Bacteria</taxon>
        <taxon>Bacillati</taxon>
        <taxon>Actinomycetota</taxon>
        <taxon>Actinomycetes</taxon>
        <taxon>Kitasatosporales</taxon>
        <taxon>Streptomycetaceae</taxon>
        <taxon>Kitasatospora</taxon>
    </lineage>
</organism>
<evidence type="ECO:0000256" key="6">
    <source>
        <dbReference type="ARBA" id="ARBA00022826"/>
    </source>
</evidence>
<feature type="transmembrane region" description="Helical" evidence="13">
    <location>
        <begin position="133"/>
        <end position="155"/>
    </location>
</feature>
<evidence type="ECO:0000256" key="12">
    <source>
        <dbReference type="ARBA" id="ARBA00034430"/>
    </source>
</evidence>
<feature type="transmembrane region" description="Helical" evidence="13">
    <location>
        <begin position="101"/>
        <end position="121"/>
    </location>
</feature>
<keyword evidence="6" id="KW-0631">Potassium channel</keyword>
<evidence type="ECO:0000256" key="8">
    <source>
        <dbReference type="ARBA" id="ARBA00022989"/>
    </source>
</evidence>
<keyword evidence="3" id="KW-0813">Transport</keyword>
<comment type="subcellular location">
    <subcellularLocation>
        <location evidence="1">Membrane</location>
        <topology evidence="1">Multi-pass membrane protein</topology>
    </subcellularLocation>
</comment>
<dbReference type="PANTHER" id="PTHR31462:SF5">
    <property type="entry name" value="ENDOSOMAL_LYSOSOMAL PROTON CHANNEL TMEM175"/>
    <property type="match status" value="1"/>
</dbReference>
<feature type="transmembrane region" description="Helical" evidence="13">
    <location>
        <begin position="183"/>
        <end position="212"/>
    </location>
</feature>
<keyword evidence="11" id="KW-0407">Ion channel</keyword>
<dbReference type="InterPro" id="IPR010617">
    <property type="entry name" value="TMEM175-like"/>
</dbReference>
<comment type="caution">
    <text evidence="14">The sequence shown here is derived from an EMBL/GenBank/DDBJ whole genome shotgun (WGS) entry which is preliminary data.</text>
</comment>
<evidence type="ECO:0000256" key="10">
    <source>
        <dbReference type="ARBA" id="ARBA00023136"/>
    </source>
</evidence>